<organism evidence="2 3">
    <name type="scientific">Pocillopora damicornis</name>
    <name type="common">Cauliflower coral</name>
    <name type="synonym">Millepora damicornis</name>
    <dbReference type="NCBI Taxonomy" id="46731"/>
    <lineage>
        <taxon>Eukaryota</taxon>
        <taxon>Metazoa</taxon>
        <taxon>Cnidaria</taxon>
        <taxon>Anthozoa</taxon>
        <taxon>Hexacorallia</taxon>
        <taxon>Scleractinia</taxon>
        <taxon>Astrocoeniina</taxon>
        <taxon>Pocilloporidae</taxon>
        <taxon>Pocillopora</taxon>
    </lineage>
</organism>
<keyword evidence="3" id="KW-1185">Reference proteome</keyword>
<feature type="region of interest" description="Disordered" evidence="1">
    <location>
        <begin position="30"/>
        <end position="56"/>
    </location>
</feature>
<name>A0A3M6UAH3_POCDA</name>
<comment type="caution">
    <text evidence="2">The sequence shown here is derived from an EMBL/GenBank/DDBJ whole genome shotgun (WGS) entry which is preliminary data.</text>
</comment>
<evidence type="ECO:0000256" key="1">
    <source>
        <dbReference type="SAM" id="MobiDB-lite"/>
    </source>
</evidence>
<gene>
    <name evidence="2" type="ORF">pdam_00024188</name>
</gene>
<reference evidence="2 3" key="1">
    <citation type="journal article" date="2018" name="Sci. Rep.">
        <title>Comparative analysis of the Pocillopora damicornis genome highlights role of immune system in coral evolution.</title>
        <authorList>
            <person name="Cunning R."/>
            <person name="Bay R.A."/>
            <person name="Gillette P."/>
            <person name="Baker A.C."/>
            <person name="Traylor-Knowles N."/>
        </authorList>
    </citation>
    <scope>NUCLEOTIDE SEQUENCE [LARGE SCALE GENOMIC DNA]</scope>
    <source>
        <strain evidence="2">RSMAS</strain>
        <tissue evidence="2">Whole animal</tissue>
    </source>
</reference>
<protein>
    <submittedName>
        <fullName evidence="2">Uncharacterized protein</fullName>
    </submittedName>
</protein>
<accession>A0A3M6UAH3</accession>
<dbReference type="EMBL" id="RCHS01001940">
    <property type="protein sequence ID" value="RMX50524.1"/>
    <property type="molecule type" value="Genomic_DNA"/>
</dbReference>
<evidence type="ECO:0000313" key="2">
    <source>
        <dbReference type="EMBL" id="RMX50524.1"/>
    </source>
</evidence>
<proteinExistence type="predicted"/>
<sequence length="70" mass="8129">MDDQYVVLLEKVLAGNIRLREVIETRDSEQRKMISKMARSSHSGPEKASRKKTPKILIPQQWRSFCVSEV</sequence>
<evidence type="ECO:0000313" key="3">
    <source>
        <dbReference type="Proteomes" id="UP000275408"/>
    </source>
</evidence>
<dbReference type="AlphaFoldDB" id="A0A3M6UAH3"/>
<dbReference type="Proteomes" id="UP000275408">
    <property type="component" value="Unassembled WGS sequence"/>
</dbReference>